<proteinExistence type="predicted"/>
<sequence>MSGRFVRTTGRNRLARRVGRAQGPYRDASSKYCEPMEAASGTGPTAASRCELPSVQQATVLDSLQQYTHRLLWTTDSKQRDRGALRSACTAVTRRTFGVKSEDPR</sequence>
<protein>
    <submittedName>
        <fullName evidence="2">Uncharacterized protein</fullName>
    </submittedName>
</protein>
<keyword evidence="3" id="KW-1185">Reference proteome</keyword>
<gene>
    <name evidence="2" type="ORF">CERZMDRAFT_83234</name>
</gene>
<accession>A0A6A6FK33</accession>
<evidence type="ECO:0000313" key="2">
    <source>
        <dbReference type="EMBL" id="KAF2213787.1"/>
    </source>
</evidence>
<dbReference type="AlphaFoldDB" id="A0A6A6FK33"/>
<evidence type="ECO:0000256" key="1">
    <source>
        <dbReference type="SAM" id="MobiDB-lite"/>
    </source>
</evidence>
<name>A0A6A6FK33_9PEZI</name>
<evidence type="ECO:0000313" key="3">
    <source>
        <dbReference type="Proteomes" id="UP000799539"/>
    </source>
</evidence>
<organism evidence="2 3">
    <name type="scientific">Cercospora zeae-maydis SCOH1-5</name>
    <dbReference type="NCBI Taxonomy" id="717836"/>
    <lineage>
        <taxon>Eukaryota</taxon>
        <taxon>Fungi</taxon>
        <taxon>Dikarya</taxon>
        <taxon>Ascomycota</taxon>
        <taxon>Pezizomycotina</taxon>
        <taxon>Dothideomycetes</taxon>
        <taxon>Dothideomycetidae</taxon>
        <taxon>Mycosphaerellales</taxon>
        <taxon>Mycosphaerellaceae</taxon>
        <taxon>Cercospora</taxon>
    </lineage>
</organism>
<reference evidence="2" key="1">
    <citation type="journal article" date="2020" name="Stud. Mycol.">
        <title>101 Dothideomycetes genomes: a test case for predicting lifestyles and emergence of pathogens.</title>
        <authorList>
            <person name="Haridas S."/>
            <person name="Albert R."/>
            <person name="Binder M."/>
            <person name="Bloem J."/>
            <person name="Labutti K."/>
            <person name="Salamov A."/>
            <person name="Andreopoulos B."/>
            <person name="Baker S."/>
            <person name="Barry K."/>
            <person name="Bills G."/>
            <person name="Bluhm B."/>
            <person name="Cannon C."/>
            <person name="Castanera R."/>
            <person name="Culley D."/>
            <person name="Daum C."/>
            <person name="Ezra D."/>
            <person name="Gonzalez J."/>
            <person name="Henrissat B."/>
            <person name="Kuo A."/>
            <person name="Liang C."/>
            <person name="Lipzen A."/>
            <person name="Lutzoni F."/>
            <person name="Magnuson J."/>
            <person name="Mondo S."/>
            <person name="Nolan M."/>
            <person name="Ohm R."/>
            <person name="Pangilinan J."/>
            <person name="Park H.-J."/>
            <person name="Ramirez L."/>
            <person name="Alfaro M."/>
            <person name="Sun H."/>
            <person name="Tritt A."/>
            <person name="Yoshinaga Y."/>
            <person name="Zwiers L.-H."/>
            <person name="Turgeon B."/>
            <person name="Goodwin S."/>
            <person name="Spatafora J."/>
            <person name="Crous P."/>
            <person name="Grigoriev I."/>
        </authorList>
    </citation>
    <scope>NUCLEOTIDE SEQUENCE</scope>
    <source>
        <strain evidence="2">SCOH1-5</strain>
    </source>
</reference>
<dbReference type="EMBL" id="ML992669">
    <property type="protein sequence ID" value="KAF2213787.1"/>
    <property type="molecule type" value="Genomic_DNA"/>
</dbReference>
<feature type="region of interest" description="Disordered" evidence="1">
    <location>
        <begin position="1"/>
        <end position="30"/>
    </location>
</feature>
<dbReference type="Proteomes" id="UP000799539">
    <property type="component" value="Unassembled WGS sequence"/>
</dbReference>